<dbReference type="EMBL" id="KN716150">
    <property type="protein sequence ID" value="KJH53708.1"/>
    <property type="molecule type" value="Genomic_DNA"/>
</dbReference>
<dbReference type="GO" id="GO:0022857">
    <property type="term" value="F:transmembrane transporter activity"/>
    <property type="evidence" value="ECO:0007669"/>
    <property type="project" value="InterPro"/>
</dbReference>
<reference evidence="7 8" key="1">
    <citation type="submission" date="2013-11" db="EMBL/GenBank/DDBJ databases">
        <title>Draft genome of the bovine lungworm Dictyocaulus viviparus.</title>
        <authorList>
            <person name="Mitreva M."/>
        </authorList>
    </citation>
    <scope>NUCLEOTIDE SEQUENCE [LARGE SCALE GENOMIC DNA]</scope>
    <source>
        <strain evidence="7 8">HannoverDv2000</strain>
    </source>
</reference>
<evidence type="ECO:0000256" key="5">
    <source>
        <dbReference type="ARBA" id="ARBA00023136"/>
    </source>
</evidence>
<evidence type="ECO:0008006" key="9">
    <source>
        <dbReference type="Google" id="ProtNLM"/>
    </source>
</evidence>
<dbReference type="Pfam" id="PF07690">
    <property type="entry name" value="MFS_1"/>
    <property type="match status" value="1"/>
</dbReference>
<gene>
    <name evidence="7" type="ORF">DICVIV_00137</name>
</gene>
<keyword evidence="4 6" id="KW-1133">Transmembrane helix</keyword>
<dbReference type="PANTHER" id="PTHR43385:SF1">
    <property type="entry name" value="RIBOFLAVIN TRANSPORTER RIBJ"/>
    <property type="match status" value="1"/>
</dbReference>
<evidence type="ECO:0000256" key="6">
    <source>
        <dbReference type="SAM" id="Phobius"/>
    </source>
</evidence>
<comment type="subcellular location">
    <subcellularLocation>
        <location evidence="1">Membrane</location>
        <topology evidence="1">Multi-pass membrane protein</topology>
    </subcellularLocation>
</comment>
<dbReference type="AlphaFoldDB" id="A0A0D8YA76"/>
<evidence type="ECO:0000256" key="1">
    <source>
        <dbReference type="ARBA" id="ARBA00004141"/>
    </source>
</evidence>
<keyword evidence="2" id="KW-0813">Transport</keyword>
<evidence type="ECO:0000256" key="3">
    <source>
        <dbReference type="ARBA" id="ARBA00022692"/>
    </source>
</evidence>
<accession>A0A0D8YA76</accession>
<dbReference type="InterPro" id="IPR036259">
    <property type="entry name" value="MFS_trans_sf"/>
</dbReference>
<dbReference type="SUPFAM" id="SSF103473">
    <property type="entry name" value="MFS general substrate transporter"/>
    <property type="match status" value="1"/>
</dbReference>
<dbReference type="PANTHER" id="PTHR43385">
    <property type="entry name" value="RIBOFLAVIN TRANSPORTER RIBJ"/>
    <property type="match status" value="1"/>
</dbReference>
<dbReference type="InterPro" id="IPR011701">
    <property type="entry name" value="MFS"/>
</dbReference>
<keyword evidence="5 6" id="KW-0472">Membrane</keyword>
<sequence>MVDIIARTIFRLPPLARIIVVLIGAVLIHLSIGTYHTFGNMLPYMASYMRNYTDPSIGIEHFIWVPTFQGCFPFSMVVGGALVLHFGPRTAAFIGCTIATSSVALSFWTIKQSYFSFFITYGLMFGFGQGIAYVTAVATVINWAPDNVGLVSGIVAAGFGISPTIFAPIQTHLINPENLPSTKDGYFLDKDLLLRVPNVFLTLATIYAVMQLIGLIVVCDPPERVS</sequence>
<reference evidence="8" key="2">
    <citation type="journal article" date="2016" name="Sci. Rep.">
        <title>Dictyocaulus viviparus genome, variome and transcriptome elucidate lungworm biology and support future intervention.</title>
        <authorList>
            <person name="McNulty S.N."/>
            <person name="Strube C."/>
            <person name="Rosa B.A."/>
            <person name="Martin J.C."/>
            <person name="Tyagi R."/>
            <person name="Choi Y.J."/>
            <person name="Wang Q."/>
            <person name="Hallsworth Pepin K."/>
            <person name="Zhang X."/>
            <person name="Ozersky P."/>
            <person name="Wilson R.K."/>
            <person name="Sternberg P.W."/>
            <person name="Gasser R.B."/>
            <person name="Mitreva M."/>
        </authorList>
    </citation>
    <scope>NUCLEOTIDE SEQUENCE [LARGE SCALE GENOMIC DNA]</scope>
    <source>
        <strain evidence="8">HannoverDv2000</strain>
    </source>
</reference>
<evidence type="ECO:0000256" key="2">
    <source>
        <dbReference type="ARBA" id="ARBA00022448"/>
    </source>
</evidence>
<feature type="transmembrane region" description="Helical" evidence="6">
    <location>
        <begin position="148"/>
        <end position="169"/>
    </location>
</feature>
<keyword evidence="3 6" id="KW-0812">Transmembrane</keyword>
<dbReference type="GO" id="GO:0016020">
    <property type="term" value="C:membrane"/>
    <property type="evidence" value="ECO:0007669"/>
    <property type="project" value="UniProtKB-SubCell"/>
</dbReference>
<evidence type="ECO:0000256" key="4">
    <source>
        <dbReference type="ARBA" id="ARBA00022989"/>
    </source>
</evidence>
<organism evidence="7 8">
    <name type="scientific">Dictyocaulus viviparus</name>
    <name type="common">Bovine lungworm</name>
    <dbReference type="NCBI Taxonomy" id="29172"/>
    <lineage>
        <taxon>Eukaryota</taxon>
        <taxon>Metazoa</taxon>
        <taxon>Ecdysozoa</taxon>
        <taxon>Nematoda</taxon>
        <taxon>Chromadorea</taxon>
        <taxon>Rhabditida</taxon>
        <taxon>Rhabditina</taxon>
        <taxon>Rhabditomorpha</taxon>
        <taxon>Strongyloidea</taxon>
        <taxon>Metastrongylidae</taxon>
        <taxon>Dictyocaulus</taxon>
    </lineage>
</organism>
<keyword evidence="8" id="KW-1185">Reference proteome</keyword>
<proteinExistence type="predicted"/>
<name>A0A0D8YA76_DICVI</name>
<evidence type="ECO:0000313" key="7">
    <source>
        <dbReference type="EMBL" id="KJH53708.1"/>
    </source>
</evidence>
<evidence type="ECO:0000313" key="8">
    <source>
        <dbReference type="Proteomes" id="UP000053766"/>
    </source>
</evidence>
<feature type="transmembrane region" description="Helical" evidence="6">
    <location>
        <begin position="62"/>
        <end position="84"/>
    </location>
</feature>
<feature type="transmembrane region" description="Helical" evidence="6">
    <location>
        <begin position="15"/>
        <end position="38"/>
    </location>
</feature>
<dbReference type="OrthoDB" id="410267at2759"/>
<dbReference type="Proteomes" id="UP000053766">
    <property type="component" value="Unassembled WGS sequence"/>
</dbReference>
<dbReference type="InterPro" id="IPR052983">
    <property type="entry name" value="MFS_Riboflavin_Transporter"/>
</dbReference>
<dbReference type="Gene3D" id="1.20.1250.20">
    <property type="entry name" value="MFS general substrate transporter like domains"/>
    <property type="match status" value="1"/>
</dbReference>
<feature type="transmembrane region" description="Helical" evidence="6">
    <location>
        <begin position="91"/>
        <end position="110"/>
    </location>
</feature>
<feature type="transmembrane region" description="Helical" evidence="6">
    <location>
        <begin position="199"/>
        <end position="219"/>
    </location>
</feature>
<protein>
    <recommendedName>
        <fullName evidence="9">Major facilitator superfamily (MFS) profile domain-containing protein</fullName>
    </recommendedName>
</protein>
<feature type="transmembrane region" description="Helical" evidence="6">
    <location>
        <begin position="116"/>
        <end position="141"/>
    </location>
</feature>
<dbReference type="STRING" id="29172.A0A0D8YA76"/>